<dbReference type="KEGG" id="scd:Spica_0939"/>
<dbReference type="PRINTS" id="PR00415">
    <property type="entry name" value="ACONITASE"/>
</dbReference>
<evidence type="ECO:0000259" key="9">
    <source>
        <dbReference type="Pfam" id="PF00330"/>
    </source>
</evidence>
<evidence type="ECO:0000256" key="6">
    <source>
        <dbReference type="ARBA" id="ARBA00023014"/>
    </source>
</evidence>
<dbReference type="Gene3D" id="3.30.499.10">
    <property type="entry name" value="Aconitase, domain 3"/>
    <property type="match status" value="2"/>
</dbReference>
<dbReference type="STRING" id="744872.Spica_0939"/>
<keyword evidence="2" id="KW-0028">Amino-acid biosynthesis</keyword>
<dbReference type="NCBIfam" id="TIGR01343">
    <property type="entry name" value="hacA_fam"/>
    <property type="match status" value="1"/>
</dbReference>
<dbReference type="Proteomes" id="UP000000503">
    <property type="component" value="Chromosome"/>
</dbReference>
<evidence type="ECO:0000256" key="8">
    <source>
        <dbReference type="ARBA" id="ARBA00023304"/>
    </source>
</evidence>
<dbReference type="OrthoDB" id="9802769at2"/>
<dbReference type="Pfam" id="PF00330">
    <property type="entry name" value="Aconitase"/>
    <property type="match status" value="1"/>
</dbReference>
<evidence type="ECO:0000256" key="4">
    <source>
        <dbReference type="ARBA" id="ARBA00022723"/>
    </source>
</evidence>
<accession>F8F2H4</accession>
<keyword evidence="8" id="KW-0100">Branched-chain amino acid biosynthesis</keyword>
<gene>
    <name evidence="10" type="ordered locus">Spica_0939</name>
</gene>
<dbReference type="eggNOG" id="COG0065">
    <property type="taxonomic scope" value="Bacteria"/>
</dbReference>
<dbReference type="InterPro" id="IPR033941">
    <property type="entry name" value="IPMI_cat"/>
</dbReference>
<dbReference type="RefSeq" id="WP_013968400.1">
    <property type="nucleotide sequence ID" value="NC_015732.1"/>
</dbReference>
<dbReference type="NCBIfam" id="TIGR02086">
    <property type="entry name" value="IPMI_arch"/>
    <property type="match status" value="1"/>
</dbReference>
<dbReference type="InterPro" id="IPR018136">
    <property type="entry name" value="Aconitase_4Fe-4S_BS"/>
</dbReference>
<dbReference type="PANTHER" id="PTHR43822">
    <property type="entry name" value="HOMOACONITASE, MITOCHONDRIAL-RELATED"/>
    <property type="match status" value="1"/>
</dbReference>
<dbReference type="CDD" id="cd01583">
    <property type="entry name" value="IPMI"/>
    <property type="match status" value="1"/>
</dbReference>
<evidence type="ECO:0000256" key="5">
    <source>
        <dbReference type="ARBA" id="ARBA00023004"/>
    </source>
</evidence>
<sequence length="436" mass="46828">MEQKQTGKTLAEKIFETHLVDQPFGEAWVLRLDAVFCHEITTPVAINDLVSKGMDRVFDPTKIKAVIDHVTPAKDSKTALQGKILRDWARRHGIKDFFDIGRNGVCHALFPEKGFVRPGYTVIMGDSHTCTHGAFGAFAAGVGTTDLEVGILKGVCAFKPPLTMRINLEGTLKKGVTAKDVILAVIAKIGVSGATDKIMEFRGPVVDALSMEGRMTLCNMAIEAGGTSGVCMPDMTTVEYLWPFIGPDGEGQFATKEAALAAYKAWWSDEDARYDSVINLDCSALEPVSTIGYKPDQVKPIAELKDTRVDQVYIGSCTNGRIEDLREAAAVLKGRKIADSVRGILSPATPEVYAQALKEGLIQIFMDAGFCVTNPTCGACLGMSNGVLAEGEVCASTTNRNFYGRMGKGGMVHLMSPASAAATAVTGYITRAEDLE</sequence>
<dbReference type="GO" id="GO:0046872">
    <property type="term" value="F:metal ion binding"/>
    <property type="evidence" value="ECO:0007669"/>
    <property type="project" value="UniProtKB-KW"/>
</dbReference>
<dbReference type="InterPro" id="IPR001030">
    <property type="entry name" value="Acoase/IPM_deHydtase_lsu_aba"/>
</dbReference>
<keyword evidence="2" id="KW-0432">Leucine biosynthesis</keyword>
<dbReference type="PROSITE" id="PS00450">
    <property type="entry name" value="ACONITASE_1"/>
    <property type="match status" value="1"/>
</dbReference>
<dbReference type="InterPro" id="IPR036008">
    <property type="entry name" value="Aconitase_4Fe-4S_dom"/>
</dbReference>
<keyword evidence="5" id="KW-0408">Iron</keyword>
<evidence type="ECO:0000313" key="10">
    <source>
        <dbReference type="EMBL" id="AEJ19089.1"/>
    </source>
</evidence>
<feature type="domain" description="Aconitase/3-isopropylmalate dehydratase large subunit alpha/beta/alpha" evidence="9">
    <location>
        <begin position="12"/>
        <end position="427"/>
    </location>
</feature>
<comment type="cofactor">
    <cofactor evidence="1">
        <name>[4Fe-4S] cluster</name>
        <dbReference type="ChEBI" id="CHEBI:49883"/>
    </cofactor>
</comment>
<keyword evidence="4" id="KW-0479">Metal-binding</keyword>
<evidence type="ECO:0000256" key="3">
    <source>
        <dbReference type="ARBA" id="ARBA00022485"/>
    </source>
</evidence>
<dbReference type="AlphaFoldDB" id="F8F2H4"/>
<evidence type="ECO:0000256" key="1">
    <source>
        <dbReference type="ARBA" id="ARBA00001966"/>
    </source>
</evidence>
<dbReference type="GO" id="GO:0003861">
    <property type="term" value="F:3-isopropylmalate dehydratase activity"/>
    <property type="evidence" value="ECO:0007669"/>
    <property type="project" value="InterPro"/>
</dbReference>
<name>F8F2H4_GRAC1</name>
<dbReference type="InterPro" id="IPR006251">
    <property type="entry name" value="Homoacnase/IPMdehydase_lsu"/>
</dbReference>
<dbReference type="PANTHER" id="PTHR43822:SF16">
    <property type="entry name" value="3-ISOPROPYLMALATE DEHYDRATASE LARGE SUBUNIT 2"/>
    <property type="match status" value="1"/>
</dbReference>
<dbReference type="GO" id="GO:0051539">
    <property type="term" value="F:4 iron, 4 sulfur cluster binding"/>
    <property type="evidence" value="ECO:0007669"/>
    <property type="project" value="UniProtKB-KW"/>
</dbReference>
<keyword evidence="7" id="KW-0456">Lyase</keyword>
<dbReference type="HOGENOM" id="CLU_006714_3_4_12"/>
<reference evidence="11" key="1">
    <citation type="journal article" date="2013" name="Stand. Genomic Sci.">
        <title>Genome sequence of the thermophilic fresh-water bacterium Spirochaeta caldaria type strain (H1(T)), reclassification of Spirochaeta caldaria, Spirochaeta stenostrepta, and Spirochaeta zuelzerae in the genus Treponema as Treponema caldaria comb. nov., Treponema stenostrepta comb. nov., and Treponema zuelzerae comb. nov., and emendation of the genus Treponema.</title>
        <authorList>
            <person name="Abt B."/>
            <person name="Goker M."/>
            <person name="Scheuner C."/>
            <person name="Han C."/>
            <person name="Lu M."/>
            <person name="Misra M."/>
            <person name="Lapidus A."/>
            <person name="Nolan M."/>
            <person name="Lucas S."/>
            <person name="Hammon N."/>
            <person name="Deshpande S."/>
            <person name="Cheng J.F."/>
            <person name="Tapia R."/>
            <person name="Goodwin L.A."/>
            <person name="Pitluck S."/>
            <person name="Liolios K."/>
            <person name="Pagani I."/>
            <person name="Ivanova N."/>
            <person name="Mavromatis K."/>
            <person name="Mikhailova N."/>
            <person name="Huntemann M."/>
            <person name="Pati A."/>
            <person name="Chen A."/>
            <person name="Palaniappan K."/>
            <person name="Land M."/>
            <person name="Hauser L."/>
            <person name="Jeffries C.D."/>
            <person name="Rohde M."/>
            <person name="Spring S."/>
            <person name="Gronow S."/>
            <person name="Detter J.C."/>
            <person name="Bristow J."/>
            <person name="Eisen J.A."/>
            <person name="Markowitz V."/>
            <person name="Hugenholtz P."/>
            <person name="Kyrpides N.C."/>
            <person name="Woyke T."/>
            <person name="Klenk H.P."/>
        </authorList>
    </citation>
    <scope>NUCLEOTIDE SEQUENCE</scope>
    <source>
        <strain evidence="11">ATCC 51460 / DSM 7334 / H1</strain>
    </source>
</reference>
<dbReference type="InterPro" id="IPR011826">
    <property type="entry name" value="HAcnase/IPMdehydase_lsu_prok"/>
</dbReference>
<keyword evidence="11" id="KW-1185">Reference proteome</keyword>
<dbReference type="GO" id="GO:0009098">
    <property type="term" value="P:L-leucine biosynthetic process"/>
    <property type="evidence" value="ECO:0007669"/>
    <property type="project" value="UniProtKB-KW"/>
</dbReference>
<evidence type="ECO:0000313" key="11">
    <source>
        <dbReference type="Proteomes" id="UP000000503"/>
    </source>
</evidence>
<protein>
    <submittedName>
        <fullName evidence="10">Homoaconitate hydratase family protein</fullName>
    </submittedName>
</protein>
<dbReference type="EMBL" id="CP002868">
    <property type="protein sequence ID" value="AEJ19089.1"/>
    <property type="molecule type" value="Genomic_DNA"/>
</dbReference>
<organism evidence="10 11">
    <name type="scientific">Gracilinema caldarium (strain ATCC 51460 / DSM 7334 / H1)</name>
    <name type="common">Treponema caldarium</name>
    <dbReference type="NCBI Taxonomy" id="744872"/>
    <lineage>
        <taxon>Bacteria</taxon>
        <taxon>Pseudomonadati</taxon>
        <taxon>Spirochaetota</taxon>
        <taxon>Spirochaetia</taxon>
        <taxon>Spirochaetales</taxon>
        <taxon>Breznakiellaceae</taxon>
        <taxon>Gracilinema</taxon>
    </lineage>
</organism>
<dbReference type="PROSITE" id="PS01244">
    <property type="entry name" value="ACONITASE_2"/>
    <property type="match status" value="1"/>
</dbReference>
<evidence type="ECO:0000256" key="7">
    <source>
        <dbReference type="ARBA" id="ARBA00023239"/>
    </source>
</evidence>
<proteinExistence type="predicted"/>
<dbReference type="SUPFAM" id="SSF53732">
    <property type="entry name" value="Aconitase iron-sulfur domain"/>
    <property type="match status" value="1"/>
</dbReference>
<evidence type="ECO:0000256" key="2">
    <source>
        <dbReference type="ARBA" id="ARBA00022430"/>
    </source>
</evidence>
<dbReference type="InterPro" id="IPR050067">
    <property type="entry name" value="IPM_dehydratase_rel_enz"/>
</dbReference>
<keyword evidence="3" id="KW-0004">4Fe-4S</keyword>
<dbReference type="InterPro" id="IPR015931">
    <property type="entry name" value="Acnase/IPM_dHydase_lsu_aba_1/3"/>
</dbReference>
<keyword evidence="6" id="KW-0411">Iron-sulfur</keyword>
<dbReference type="NCBIfam" id="NF001614">
    <property type="entry name" value="PRK00402.1"/>
    <property type="match status" value="1"/>
</dbReference>